<dbReference type="PANTHER" id="PTHR43734">
    <property type="entry name" value="PHYTOENE DESATURASE"/>
    <property type="match status" value="1"/>
</dbReference>
<dbReference type="EC" id="1.-.-.-" evidence="7"/>
<dbReference type="Proteomes" id="UP001575652">
    <property type="component" value="Unassembled WGS sequence"/>
</dbReference>
<dbReference type="InterPro" id="IPR006311">
    <property type="entry name" value="TAT_signal"/>
</dbReference>
<evidence type="ECO:0000313" key="8">
    <source>
        <dbReference type="Proteomes" id="UP001575652"/>
    </source>
</evidence>
<dbReference type="PROSITE" id="PS51318">
    <property type="entry name" value="TAT"/>
    <property type="match status" value="1"/>
</dbReference>
<feature type="domain" description="Amine oxidase" evidence="6">
    <location>
        <begin position="64"/>
        <end position="552"/>
    </location>
</feature>
<keyword evidence="3 4" id="KW-0560">Oxidoreductase</keyword>
<feature type="compositionally biased region" description="Low complexity" evidence="5">
    <location>
        <begin position="573"/>
        <end position="585"/>
    </location>
</feature>
<dbReference type="SUPFAM" id="SSF51905">
    <property type="entry name" value="FAD/NAD(P)-binding domain"/>
    <property type="match status" value="1"/>
</dbReference>
<feature type="region of interest" description="Disordered" evidence="5">
    <location>
        <begin position="565"/>
        <end position="611"/>
    </location>
</feature>
<evidence type="ECO:0000313" key="7">
    <source>
        <dbReference type="EMBL" id="MFB0833732.1"/>
    </source>
</evidence>
<dbReference type="NCBIfam" id="TIGR02734">
    <property type="entry name" value="crtI_fam"/>
    <property type="match status" value="1"/>
</dbReference>
<evidence type="ECO:0000256" key="3">
    <source>
        <dbReference type="ARBA" id="ARBA00023002"/>
    </source>
</evidence>
<dbReference type="InterPro" id="IPR014105">
    <property type="entry name" value="Carotenoid/retinoid_OxRdtase"/>
</dbReference>
<dbReference type="EMBL" id="JBHDLJ010000002">
    <property type="protein sequence ID" value="MFB0833732.1"/>
    <property type="molecule type" value="Genomic_DNA"/>
</dbReference>
<comment type="pathway">
    <text evidence="1 4">Carotenoid biosynthesis.</text>
</comment>
<dbReference type="Gene3D" id="3.50.50.60">
    <property type="entry name" value="FAD/NAD(P)-binding domain"/>
    <property type="match status" value="2"/>
</dbReference>
<dbReference type="InterPro" id="IPR002937">
    <property type="entry name" value="Amino_oxidase"/>
</dbReference>
<dbReference type="Pfam" id="PF01593">
    <property type="entry name" value="Amino_oxidase"/>
    <property type="match status" value="1"/>
</dbReference>
<evidence type="ECO:0000256" key="1">
    <source>
        <dbReference type="ARBA" id="ARBA00004829"/>
    </source>
</evidence>
<keyword evidence="8" id="KW-1185">Reference proteome</keyword>
<accession>A0ABV4UK60</accession>
<evidence type="ECO:0000256" key="4">
    <source>
        <dbReference type="RuleBase" id="RU362075"/>
    </source>
</evidence>
<organism evidence="7 8">
    <name type="scientific">Arthrobacter halodurans</name>
    <dbReference type="NCBI Taxonomy" id="516699"/>
    <lineage>
        <taxon>Bacteria</taxon>
        <taxon>Bacillati</taxon>
        <taxon>Actinomycetota</taxon>
        <taxon>Actinomycetes</taxon>
        <taxon>Micrococcales</taxon>
        <taxon>Micrococcaceae</taxon>
        <taxon>Arthrobacter</taxon>
    </lineage>
</organism>
<proteinExistence type="inferred from homology"/>
<name>A0ABV4UK60_9MICC</name>
<comment type="caution">
    <text evidence="7">The sequence shown here is derived from an EMBL/GenBank/DDBJ whole genome shotgun (WGS) entry which is preliminary data.</text>
</comment>
<protein>
    <submittedName>
        <fullName evidence="7">Phytoene desaturase family protein</fullName>
        <ecNumber evidence="7">1.-.-.-</ecNumber>
    </submittedName>
</protein>
<feature type="compositionally biased region" description="Basic and acidic residues" evidence="5">
    <location>
        <begin position="586"/>
        <end position="599"/>
    </location>
</feature>
<evidence type="ECO:0000256" key="2">
    <source>
        <dbReference type="ARBA" id="ARBA00022746"/>
    </source>
</evidence>
<dbReference type="InterPro" id="IPR036188">
    <property type="entry name" value="FAD/NAD-bd_sf"/>
</dbReference>
<evidence type="ECO:0000259" key="6">
    <source>
        <dbReference type="Pfam" id="PF01593"/>
    </source>
</evidence>
<evidence type="ECO:0000256" key="5">
    <source>
        <dbReference type="SAM" id="MobiDB-lite"/>
    </source>
</evidence>
<comment type="similarity">
    <text evidence="4">Belongs to the carotenoid/retinoid oxidoreductase family.</text>
</comment>
<dbReference type="GO" id="GO:0016491">
    <property type="term" value="F:oxidoreductase activity"/>
    <property type="evidence" value="ECO:0007669"/>
    <property type="project" value="UniProtKB-KW"/>
</dbReference>
<dbReference type="PANTHER" id="PTHR43734:SF1">
    <property type="entry name" value="PHYTOENE DESATURASE"/>
    <property type="match status" value="1"/>
</dbReference>
<dbReference type="RefSeq" id="WP_373970894.1">
    <property type="nucleotide sequence ID" value="NZ_JBHDLJ010000002.1"/>
</dbReference>
<keyword evidence="2 4" id="KW-0125">Carotenoid biosynthesis</keyword>
<sequence>MSWLSFRRRAAYRFFAARRRMAGGAGAPAATGGAASAKGAPAATGAPAARGAASGDCVVIGGGIAGLATAALLARDGHAVTLLERNDGLGGRAGRWASEGFQFDTGPSWYLMPEVIDHWFRMMGTSADAELDLVALTPAYRTWFEGHDAPVDVVTGRERAAALFDAMDPGSGRRLRAYLDSAAETYRLAKAHFLYDDFASLRGLLHPAVLARGVRLAELLVRSLDGFVASRFRDPRQRQILGYPAVFLGTTPFKAPAMYHLMSHLDLADGVLYPRGGFAALVDAMERVAQRAGVRIETGATARRIATDDDGSGRPRVSAVEWTSADGATHRQPAGTVVAAADLHHIETELLPGHLRAHPEKAWVRRDPGPSAVLVCLGVRGELPELVHHNLLFTADWRDNFGRIGAGRDLTPETSIYVCRPSATDDAVAPEGSENLFILVPAPAETSWGSGGIDGGGSPKVEAVADAAIDQLADWTGVENLRERIAVRRTYGPADFADNFNAWRGSALGAAHTLRQSAFLRPGIRSSKVDGLLYAGSSVRPGIGVPMCMISAELILKAVRGDATPGPLPEPAPRAGTERAGAGRAETARPEAARVEATADRSTSGTAGGRA</sequence>
<gene>
    <name evidence="7" type="primary">crtI</name>
    <name evidence="7" type="ORF">ACETWP_03950</name>
</gene>
<reference evidence="7 8" key="1">
    <citation type="submission" date="2024-09" db="EMBL/GenBank/DDBJ databases">
        <authorList>
            <person name="Salinas-Garcia M.A."/>
            <person name="Prieme A."/>
        </authorList>
    </citation>
    <scope>NUCLEOTIDE SEQUENCE [LARGE SCALE GENOMIC DNA]</scope>
    <source>
        <strain evidence="7 8">DSM 21081</strain>
    </source>
</reference>